<name>A0A1M5UH79_9BACT</name>
<dbReference type="Gene3D" id="2.60.40.4070">
    <property type="match status" value="1"/>
</dbReference>
<keyword evidence="3" id="KW-1185">Reference proteome</keyword>
<dbReference type="Pfam" id="PF13585">
    <property type="entry name" value="CHU_C"/>
    <property type="match status" value="1"/>
</dbReference>
<organism evidence="2 3">
    <name type="scientific">Chryseolinea serpens</name>
    <dbReference type="NCBI Taxonomy" id="947013"/>
    <lineage>
        <taxon>Bacteria</taxon>
        <taxon>Pseudomonadati</taxon>
        <taxon>Bacteroidota</taxon>
        <taxon>Cytophagia</taxon>
        <taxon>Cytophagales</taxon>
        <taxon>Fulvivirgaceae</taxon>
        <taxon>Chryseolinea</taxon>
    </lineage>
</organism>
<feature type="chain" id="PRO_5009914206" evidence="1">
    <location>
        <begin position="21"/>
        <end position="801"/>
    </location>
</feature>
<sequence>MKRTWTLWCFLLMVAMTATAQHFAKQPDIVLPDSIGTASTQWADLDNDGVLDILLLTKSQGGRSYLQFVKGDTVNTPVLSAQKTRTMEVSAFVVTDYNRDNRMDVVVSGLKNAVRVTAVYVNQGGFGFAEQPLSLRPFAILKRADLDNNGREEWIASGEPWTWDYPTSLYSQRDDLSFTVFDSLKIKATALETFDADGDGDIDLFVSGSVKPDSLCTGFLKNDGNSYFKPYLTSSRQGTTSIGDMNGDGLFDVWVAGKDKNGTGFTSLYQSNKGLYASVPLPITLNHAQLFVADFNSNGVADVQYRGTNAEGDAVNIIEYAAGDYDTLESVNLIQQAVGDLEHDGDLDVVQLVQETALHVVIYKNTEAQKNKAPGTPAKGLALPVFGRTFLYWEKPGDDHTPKASLTFDVFLNGAQEYQTGSFDLLNEKRLVSAHGNNGTNNFKLLRDIPAGAFNFSVQAVDNALHGGALCIGGRTPCADATTEELSLCKNEQADLTAPPETLWFSFASGFLGQGSTWTIGADKTDTVFSYTPARGGCAALKRYTWKIKNDTIKTERSQRYVCKDAPITFTTEPGWQTITWMSDVKKGLGSAPSINYTATQPDTVTVVLTNDVGCTIIRKTGLGISVPDVKVTPEEVKILKGSSVQLTATGAASYSWTPTTGLIDANLSGPVVSPTVTTLYTVTGYDSLGCQGTAHANVIVEVSGFIPNLFTPNEDGQNDELRVYGLTSAQNFSLSIYNREGNLVFKTQDVNDAVQRGWDGTRNGSRQPAGVYFWKVKGVLADGEKVLLNGKESGSIVLVR</sequence>
<keyword evidence="1" id="KW-0732">Signal</keyword>
<feature type="signal peptide" evidence="1">
    <location>
        <begin position="1"/>
        <end position="20"/>
    </location>
</feature>
<reference evidence="2 3" key="1">
    <citation type="submission" date="2016-11" db="EMBL/GenBank/DDBJ databases">
        <authorList>
            <person name="Jaros S."/>
            <person name="Januszkiewicz K."/>
            <person name="Wedrychowicz H."/>
        </authorList>
    </citation>
    <scope>NUCLEOTIDE SEQUENCE [LARGE SCALE GENOMIC DNA]</scope>
    <source>
        <strain evidence="2 3">DSM 24574</strain>
    </source>
</reference>
<dbReference type="SUPFAM" id="SSF69318">
    <property type="entry name" value="Integrin alpha N-terminal domain"/>
    <property type="match status" value="1"/>
</dbReference>
<evidence type="ECO:0000256" key="1">
    <source>
        <dbReference type="SAM" id="SignalP"/>
    </source>
</evidence>
<protein>
    <submittedName>
        <fullName evidence="2">Gliding motility-associated C-terminal domain-containing protein</fullName>
    </submittedName>
</protein>
<dbReference type="EMBL" id="FQWQ01000003">
    <property type="protein sequence ID" value="SHH62258.1"/>
    <property type="molecule type" value="Genomic_DNA"/>
</dbReference>
<dbReference type="STRING" id="947013.SAMN04488109_4687"/>
<dbReference type="PANTHER" id="PTHR44103">
    <property type="entry name" value="PROPROTEIN CONVERTASE P"/>
    <property type="match status" value="1"/>
</dbReference>
<dbReference type="PANTHER" id="PTHR44103:SF1">
    <property type="entry name" value="PROPROTEIN CONVERTASE P"/>
    <property type="match status" value="1"/>
</dbReference>
<dbReference type="Gene3D" id="2.130.10.130">
    <property type="entry name" value="Integrin alpha, N-terminal"/>
    <property type="match status" value="1"/>
</dbReference>
<dbReference type="InterPro" id="IPR028994">
    <property type="entry name" value="Integrin_alpha_N"/>
</dbReference>
<dbReference type="AlphaFoldDB" id="A0A1M5UH79"/>
<evidence type="ECO:0000313" key="2">
    <source>
        <dbReference type="EMBL" id="SHH62258.1"/>
    </source>
</evidence>
<dbReference type="InterPro" id="IPR026341">
    <property type="entry name" value="T9SS_type_B"/>
</dbReference>
<proteinExistence type="predicted"/>
<dbReference type="OrthoDB" id="9765926at2"/>
<dbReference type="NCBIfam" id="TIGR04131">
    <property type="entry name" value="Bac_Flav_CTERM"/>
    <property type="match status" value="1"/>
</dbReference>
<evidence type="ECO:0000313" key="3">
    <source>
        <dbReference type="Proteomes" id="UP000184212"/>
    </source>
</evidence>
<dbReference type="Proteomes" id="UP000184212">
    <property type="component" value="Unassembled WGS sequence"/>
</dbReference>
<gene>
    <name evidence="2" type="ORF">SAMN04488109_4687</name>
</gene>
<accession>A0A1M5UH79</accession>
<dbReference type="RefSeq" id="WP_073138856.1">
    <property type="nucleotide sequence ID" value="NZ_FQWQ01000003.1"/>
</dbReference>